<accession>A0A251X1E2</accession>
<dbReference type="Pfam" id="PF09994">
    <property type="entry name" value="T6SS_Tle1-like_cat"/>
    <property type="match status" value="1"/>
</dbReference>
<dbReference type="InterPro" id="IPR029058">
    <property type="entry name" value="AB_hydrolase_fold"/>
</dbReference>
<dbReference type="Proteomes" id="UP000194664">
    <property type="component" value="Unassembled WGS sequence"/>
</dbReference>
<protein>
    <recommendedName>
        <fullName evidence="2">T6SS Phospholipase effector Tle1-like catalytic domain-containing protein</fullName>
    </recommendedName>
</protein>
<organism evidence="3 4">
    <name type="scientific">Marivivens niveibacter</name>
    <dbReference type="NCBI Taxonomy" id="1930667"/>
    <lineage>
        <taxon>Bacteria</taxon>
        <taxon>Pseudomonadati</taxon>
        <taxon>Pseudomonadota</taxon>
        <taxon>Alphaproteobacteria</taxon>
        <taxon>Rhodobacterales</taxon>
        <taxon>Paracoccaceae</taxon>
        <taxon>Marivivens group</taxon>
        <taxon>Marivivens</taxon>
    </lineage>
</organism>
<dbReference type="SUPFAM" id="SSF53474">
    <property type="entry name" value="alpha/beta-Hydrolases"/>
    <property type="match status" value="1"/>
</dbReference>
<keyword evidence="4" id="KW-1185">Reference proteome</keyword>
<feature type="domain" description="T6SS Phospholipase effector Tle1-like catalytic" evidence="2">
    <location>
        <begin position="30"/>
        <end position="280"/>
    </location>
</feature>
<comment type="caution">
    <text evidence="3">The sequence shown here is derived from an EMBL/GenBank/DDBJ whole genome shotgun (WGS) entry which is preliminary data.</text>
</comment>
<evidence type="ECO:0000256" key="1">
    <source>
        <dbReference type="SAM" id="MobiDB-lite"/>
    </source>
</evidence>
<reference evidence="3 4" key="1">
    <citation type="submission" date="2016-12" db="EMBL/GenBank/DDBJ databases">
        <title>The draft genome sequence of HSLHS2.</title>
        <authorList>
            <person name="Hu D."/>
            <person name="Wang L."/>
            <person name="Shao Z."/>
        </authorList>
    </citation>
    <scope>NUCLEOTIDE SEQUENCE [LARGE SCALE GENOMIC DNA]</scope>
    <source>
        <strain evidence="3">MCCC 1A06712</strain>
    </source>
</reference>
<dbReference type="InterPro" id="IPR018712">
    <property type="entry name" value="Tle1-like_cat"/>
</dbReference>
<gene>
    <name evidence="3" type="ORF">BVC71_03395</name>
</gene>
<dbReference type="PANTHER" id="PTHR33840">
    <property type="match status" value="1"/>
</dbReference>
<evidence type="ECO:0000259" key="2">
    <source>
        <dbReference type="Pfam" id="PF09994"/>
    </source>
</evidence>
<dbReference type="EMBL" id="MSPP01000001">
    <property type="protein sequence ID" value="OUD10550.1"/>
    <property type="molecule type" value="Genomic_DNA"/>
</dbReference>
<dbReference type="OrthoDB" id="4378831at2"/>
<feature type="region of interest" description="Disordered" evidence="1">
    <location>
        <begin position="327"/>
        <end position="351"/>
    </location>
</feature>
<dbReference type="PANTHER" id="PTHR33840:SF1">
    <property type="entry name" value="TLE1 PHOSPHOLIPASE DOMAIN-CONTAINING PROTEIN"/>
    <property type="match status" value="1"/>
</dbReference>
<name>A0A251X1E2_9RHOB</name>
<dbReference type="RefSeq" id="WP_086450199.1">
    <property type="nucleotide sequence ID" value="NZ_MSPP01000001.1"/>
</dbReference>
<proteinExistence type="predicted"/>
<dbReference type="AlphaFoldDB" id="A0A251X1E2"/>
<evidence type="ECO:0000313" key="3">
    <source>
        <dbReference type="EMBL" id="OUD10550.1"/>
    </source>
</evidence>
<evidence type="ECO:0000313" key="4">
    <source>
        <dbReference type="Proteomes" id="UP000194664"/>
    </source>
</evidence>
<sequence length="351" mass="39330">MRIRNWILDRLGRSPKTKDGHQRLRGPATHVVILDGTMSTLEPGRETSAGLTYKLLREVGHNANMSVYYEAGIQWRDWSETFGVIAGRGINRQIERAYGVLCSRWHPGDRIYLIGYSRGAFAVRSLAGAIDKMGLIKPSFATVRNIRQSYRYYAQGGNTYHAERFSELYCDRSVTIDAIGVWDTVKSLGLRLPLIWKLEEKRHAFHSDGLVPSVKSAFHALARDEKRVVFAPEVWTTPENWTGTIEQVWFRGGHGDVGGQLGNFQQARPLANISLVWLLSRLQDQGLDLPDGWQDRFPQDPNAPAVGAWHGFGKLFLVRRSRTVGHDPSERLHETAVPQNGNAPPVGGAPA</sequence>